<sequence>IVIEGRSMSWCFDEISEEKIKTETTITRYSRNIIIIDLEDDLWFVLPGGEITVHLRSRVMYIMCANDLLVVDDDLKFERFPVQSSFSIGGVRIGKVLLNQNLPFRHLALDLGEKHRRMQIKLLQNNLSNSNNLKVSRVESANNTGELKEGIVSGVAKLAVQQENERV</sequence>
<dbReference type="AlphaFoldDB" id="A0AAV5SC38"/>
<organism evidence="1 2">
    <name type="scientific">Pristionchus entomophagus</name>
    <dbReference type="NCBI Taxonomy" id="358040"/>
    <lineage>
        <taxon>Eukaryota</taxon>
        <taxon>Metazoa</taxon>
        <taxon>Ecdysozoa</taxon>
        <taxon>Nematoda</taxon>
        <taxon>Chromadorea</taxon>
        <taxon>Rhabditida</taxon>
        <taxon>Rhabditina</taxon>
        <taxon>Diplogasteromorpha</taxon>
        <taxon>Diplogasteroidea</taxon>
        <taxon>Neodiplogasteridae</taxon>
        <taxon>Pristionchus</taxon>
    </lineage>
</organism>
<feature type="non-terminal residue" evidence="1">
    <location>
        <position position="167"/>
    </location>
</feature>
<keyword evidence="2" id="KW-1185">Reference proteome</keyword>
<accession>A0AAV5SC38</accession>
<reference evidence="1" key="1">
    <citation type="submission" date="2023-10" db="EMBL/GenBank/DDBJ databases">
        <title>Genome assembly of Pristionchus species.</title>
        <authorList>
            <person name="Yoshida K."/>
            <person name="Sommer R.J."/>
        </authorList>
    </citation>
    <scope>NUCLEOTIDE SEQUENCE</scope>
    <source>
        <strain evidence="1">RS0144</strain>
    </source>
</reference>
<evidence type="ECO:0000313" key="2">
    <source>
        <dbReference type="Proteomes" id="UP001432027"/>
    </source>
</evidence>
<protein>
    <submittedName>
        <fullName evidence="1">Uncharacterized protein</fullName>
    </submittedName>
</protein>
<comment type="caution">
    <text evidence="1">The sequence shown here is derived from an EMBL/GenBank/DDBJ whole genome shotgun (WGS) entry which is preliminary data.</text>
</comment>
<feature type="non-terminal residue" evidence="1">
    <location>
        <position position="1"/>
    </location>
</feature>
<dbReference type="EMBL" id="BTSX01000001">
    <property type="protein sequence ID" value="GMS78208.1"/>
    <property type="molecule type" value="Genomic_DNA"/>
</dbReference>
<gene>
    <name evidence="1" type="ORF">PENTCL1PPCAC_383</name>
</gene>
<name>A0AAV5SC38_9BILA</name>
<evidence type="ECO:0000313" key="1">
    <source>
        <dbReference type="EMBL" id="GMS78208.1"/>
    </source>
</evidence>
<proteinExistence type="predicted"/>
<dbReference type="Proteomes" id="UP001432027">
    <property type="component" value="Unassembled WGS sequence"/>
</dbReference>